<protein>
    <recommendedName>
        <fullName evidence="2">GST N-terminal domain-containing protein</fullName>
    </recommendedName>
</protein>
<dbReference type="EMBL" id="HBHQ01020110">
    <property type="protein sequence ID" value="CAD9821692.1"/>
    <property type="molecule type" value="Transcribed_RNA"/>
</dbReference>
<organism evidence="1">
    <name type="scientific">Attheya septentrionalis</name>
    <dbReference type="NCBI Taxonomy" id="420275"/>
    <lineage>
        <taxon>Eukaryota</taxon>
        <taxon>Sar</taxon>
        <taxon>Stramenopiles</taxon>
        <taxon>Ochrophyta</taxon>
        <taxon>Bacillariophyta</taxon>
        <taxon>Coscinodiscophyceae</taxon>
        <taxon>Chaetocerotophycidae</taxon>
        <taxon>Chaetocerotales</taxon>
        <taxon>Attheyaceae</taxon>
        <taxon>Attheya</taxon>
    </lineage>
</organism>
<gene>
    <name evidence="1" type="ORF">ASEP1449_LOCUS13526</name>
</gene>
<dbReference type="CDD" id="cd00299">
    <property type="entry name" value="GST_C_family"/>
    <property type="match status" value="1"/>
</dbReference>
<dbReference type="InterPro" id="IPR036282">
    <property type="entry name" value="Glutathione-S-Trfase_C_sf"/>
</dbReference>
<dbReference type="InterPro" id="IPR050983">
    <property type="entry name" value="GST_Omega/HSP26"/>
</dbReference>
<proteinExistence type="predicted"/>
<reference evidence="1" key="1">
    <citation type="submission" date="2021-01" db="EMBL/GenBank/DDBJ databases">
        <authorList>
            <person name="Corre E."/>
            <person name="Pelletier E."/>
            <person name="Niang G."/>
            <person name="Scheremetjew M."/>
            <person name="Finn R."/>
            <person name="Kale V."/>
            <person name="Holt S."/>
            <person name="Cochrane G."/>
            <person name="Meng A."/>
            <person name="Brown T."/>
            <person name="Cohen L."/>
        </authorList>
    </citation>
    <scope>NUCLEOTIDE SEQUENCE</scope>
    <source>
        <strain evidence="1">CCMP2084</strain>
    </source>
</reference>
<evidence type="ECO:0008006" key="2">
    <source>
        <dbReference type="Google" id="ProtNLM"/>
    </source>
</evidence>
<accession>A0A7S2XPX3</accession>
<dbReference type="PANTHER" id="PTHR43968">
    <property type="match status" value="1"/>
</dbReference>
<sequence length="201" mass="22221">MTPLCESLIVAEYVAERFSKEKDSDDDDNSSNCLLPQDAHDRATMRLFTELCGSSFSYFPLLRAAPNDLSVALDSFKEGLANVDAFLNRLGSSKKHPQQGGPFLFGHQFTLAECNAAPFVQRCCTILPAFTGGSKDQSTATSTTTPIDPLKICDELGLVRLKQWMEAILERPSVVTTGVPEEDMIRSTSRMLERFAQMDTK</sequence>
<dbReference type="SUPFAM" id="SSF47616">
    <property type="entry name" value="GST C-terminal domain-like"/>
    <property type="match status" value="1"/>
</dbReference>
<dbReference type="Gene3D" id="1.20.1050.10">
    <property type="match status" value="1"/>
</dbReference>
<dbReference type="PANTHER" id="PTHR43968:SF6">
    <property type="entry name" value="GLUTATHIONE S-TRANSFERASE OMEGA"/>
    <property type="match status" value="1"/>
</dbReference>
<name>A0A7S2XPX3_9STRA</name>
<dbReference type="AlphaFoldDB" id="A0A7S2XPX3"/>
<evidence type="ECO:0000313" key="1">
    <source>
        <dbReference type="EMBL" id="CAD9821692.1"/>
    </source>
</evidence>
<dbReference type="GO" id="GO:0005737">
    <property type="term" value="C:cytoplasm"/>
    <property type="evidence" value="ECO:0007669"/>
    <property type="project" value="TreeGrafter"/>
</dbReference>